<proteinExistence type="predicted"/>
<dbReference type="AlphaFoldDB" id="A0A645IW87"/>
<dbReference type="EMBL" id="VSSQ01116595">
    <property type="protein sequence ID" value="MPN51453.1"/>
    <property type="molecule type" value="Genomic_DNA"/>
</dbReference>
<accession>A0A645IW87</accession>
<comment type="caution">
    <text evidence="1">The sequence shown here is derived from an EMBL/GenBank/DDBJ whole genome shotgun (WGS) entry which is preliminary data.</text>
</comment>
<evidence type="ECO:0000313" key="1">
    <source>
        <dbReference type="EMBL" id="MPN51453.1"/>
    </source>
</evidence>
<organism evidence="1">
    <name type="scientific">bioreactor metagenome</name>
    <dbReference type="NCBI Taxonomy" id="1076179"/>
    <lineage>
        <taxon>unclassified sequences</taxon>
        <taxon>metagenomes</taxon>
        <taxon>ecological metagenomes</taxon>
    </lineage>
</organism>
<name>A0A645IW87_9ZZZZ</name>
<gene>
    <name evidence="1" type="ORF">SDC9_199099</name>
</gene>
<protein>
    <submittedName>
        <fullName evidence="1">Uncharacterized protein</fullName>
    </submittedName>
</protein>
<reference evidence="1" key="1">
    <citation type="submission" date="2019-08" db="EMBL/GenBank/DDBJ databases">
        <authorList>
            <person name="Kucharzyk K."/>
            <person name="Murdoch R.W."/>
            <person name="Higgins S."/>
            <person name="Loffler F."/>
        </authorList>
    </citation>
    <scope>NUCLEOTIDE SEQUENCE</scope>
</reference>
<sequence length="133" mass="15326">MNDARAVGERNVIVGNDIPALFIGIDGKIKQRLVIKPDKFLSFKGVKLVRAFTQHAFAQRFGHNVFFTVQFIKAICFLGVYAERDVTRQRPRRRRPREQVRFIVRAAQVADHFELDEYGRLLNKLIALGNLMA</sequence>